<keyword evidence="7 11" id="KW-1133">Transmembrane helix</keyword>
<keyword evidence="6 10" id="KW-0862">Zinc</keyword>
<dbReference type="GO" id="GO:0006508">
    <property type="term" value="P:proteolysis"/>
    <property type="evidence" value="ECO:0007669"/>
    <property type="project" value="UniProtKB-KW"/>
</dbReference>
<sequence>MSPGEYVDAHQMLKYLSENFSVKCPKLNIFDSSTPIIFTVGSNKKYNIVMSYGLLELLSNNELEAMLAREVARISEGNVSHNTFVAFVAGIIASFSTIAMWMSLLGGFGQEDDPAPKFIRFVAMGLVMFPASLVVYLGSVDSTLYSDIMAAKALGSKQYLTSALKRVHNDINLNSVEYFNPGHVHLFAMNPVKVNSLYDVHLSLFEAKPDISQRLKAVEGVELN</sequence>
<name>A0AA51YHK5_9EURY</name>
<evidence type="ECO:0000256" key="9">
    <source>
        <dbReference type="ARBA" id="ARBA00023136"/>
    </source>
</evidence>
<feature type="transmembrane region" description="Helical" evidence="11">
    <location>
        <begin position="118"/>
        <end position="139"/>
    </location>
</feature>
<dbReference type="PANTHER" id="PTHR43221">
    <property type="entry name" value="PROTEASE HTPX"/>
    <property type="match status" value="1"/>
</dbReference>
<evidence type="ECO:0000313" key="13">
    <source>
        <dbReference type="EMBL" id="WMW23252.1"/>
    </source>
</evidence>
<dbReference type="Pfam" id="PF01435">
    <property type="entry name" value="Peptidase_M48"/>
    <property type="match status" value="1"/>
</dbReference>
<dbReference type="GeneID" id="84229540"/>
<keyword evidence="4" id="KW-0479">Metal-binding</keyword>
<evidence type="ECO:0000256" key="4">
    <source>
        <dbReference type="ARBA" id="ARBA00022723"/>
    </source>
</evidence>
<evidence type="ECO:0000256" key="8">
    <source>
        <dbReference type="ARBA" id="ARBA00023049"/>
    </source>
</evidence>
<proteinExistence type="inferred from homology"/>
<gene>
    <name evidence="13" type="ORF">RE476_05325</name>
</gene>
<reference evidence="13" key="1">
    <citation type="submission" date="2023-08" db="EMBL/GenBank/DDBJ databases">
        <title>Methanolobus mangrovi sp. nov. and Methanolobus sediminis sp. nov, two novel methylotrophic methanogens isolated from mangrove sediments in China.</title>
        <authorList>
            <person name="Zhou J."/>
        </authorList>
    </citation>
    <scope>NUCLEOTIDE SEQUENCE</scope>
    <source>
        <strain evidence="13">FTZ2</strain>
    </source>
</reference>
<dbReference type="Proteomes" id="UP001183006">
    <property type="component" value="Chromosome"/>
</dbReference>
<dbReference type="AlphaFoldDB" id="A0AA51YHK5"/>
<evidence type="ECO:0000256" key="2">
    <source>
        <dbReference type="ARBA" id="ARBA00022670"/>
    </source>
</evidence>
<evidence type="ECO:0000259" key="12">
    <source>
        <dbReference type="Pfam" id="PF01435"/>
    </source>
</evidence>
<dbReference type="InterPro" id="IPR001915">
    <property type="entry name" value="Peptidase_M48"/>
</dbReference>
<evidence type="ECO:0000256" key="7">
    <source>
        <dbReference type="ARBA" id="ARBA00022989"/>
    </source>
</evidence>
<dbReference type="InterPro" id="IPR050083">
    <property type="entry name" value="HtpX_protease"/>
</dbReference>
<evidence type="ECO:0000256" key="5">
    <source>
        <dbReference type="ARBA" id="ARBA00022801"/>
    </source>
</evidence>
<evidence type="ECO:0000256" key="11">
    <source>
        <dbReference type="SAM" id="Phobius"/>
    </source>
</evidence>
<evidence type="ECO:0000256" key="1">
    <source>
        <dbReference type="ARBA" id="ARBA00022475"/>
    </source>
</evidence>
<feature type="transmembrane region" description="Helical" evidence="11">
    <location>
        <begin position="83"/>
        <end position="106"/>
    </location>
</feature>
<comment type="cofactor">
    <cofactor evidence="10">
        <name>Zn(2+)</name>
        <dbReference type="ChEBI" id="CHEBI:29105"/>
    </cofactor>
    <text evidence="10">Binds 1 zinc ion per subunit.</text>
</comment>
<keyword evidence="9 11" id="KW-0472">Membrane</keyword>
<dbReference type="PANTHER" id="PTHR43221:SF2">
    <property type="entry name" value="PROTEASE HTPX HOMOLOG"/>
    <property type="match status" value="1"/>
</dbReference>
<comment type="similarity">
    <text evidence="10">Belongs to the peptidase M48 family.</text>
</comment>
<dbReference type="EC" id="3.4.24.-" evidence="13"/>
<dbReference type="GO" id="GO:0046872">
    <property type="term" value="F:metal ion binding"/>
    <property type="evidence" value="ECO:0007669"/>
    <property type="project" value="UniProtKB-KW"/>
</dbReference>
<evidence type="ECO:0000256" key="3">
    <source>
        <dbReference type="ARBA" id="ARBA00022692"/>
    </source>
</evidence>
<evidence type="ECO:0000256" key="10">
    <source>
        <dbReference type="RuleBase" id="RU003983"/>
    </source>
</evidence>
<dbReference type="EMBL" id="CP133594">
    <property type="protein sequence ID" value="WMW23252.1"/>
    <property type="molecule type" value="Genomic_DNA"/>
</dbReference>
<evidence type="ECO:0000256" key="6">
    <source>
        <dbReference type="ARBA" id="ARBA00022833"/>
    </source>
</evidence>
<keyword evidence="5 10" id="KW-0378">Hydrolase</keyword>
<keyword evidence="2 10" id="KW-0645">Protease</keyword>
<keyword evidence="3 11" id="KW-0812">Transmembrane</keyword>
<accession>A0AA51YHK5</accession>
<keyword evidence="8 10" id="KW-0482">Metalloprotease</keyword>
<keyword evidence="14" id="KW-1185">Reference proteome</keyword>
<dbReference type="RefSeq" id="WP_309309368.1">
    <property type="nucleotide sequence ID" value="NZ_CP133594.1"/>
</dbReference>
<keyword evidence="1" id="KW-1003">Cell membrane</keyword>
<dbReference type="Gene3D" id="3.30.2010.10">
    <property type="entry name" value="Metalloproteases ('zincins'), catalytic domain"/>
    <property type="match status" value="1"/>
</dbReference>
<dbReference type="KEGG" id="mmav:RE476_05325"/>
<feature type="domain" description="Peptidase M48" evidence="12">
    <location>
        <begin position="10"/>
        <end position="220"/>
    </location>
</feature>
<organism evidence="13 14">
    <name type="scientific">Methanolobus mangrovi</name>
    <dbReference type="NCBI Taxonomy" id="3072977"/>
    <lineage>
        <taxon>Archaea</taxon>
        <taxon>Methanobacteriati</taxon>
        <taxon>Methanobacteriota</taxon>
        <taxon>Stenosarchaea group</taxon>
        <taxon>Methanomicrobia</taxon>
        <taxon>Methanosarcinales</taxon>
        <taxon>Methanosarcinaceae</taxon>
        <taxon>Methanolobus</taxon>
    </lineage>
</organism>
<protein>
    <submittedName>
        <fullName evidence="13">M48 family metalloprotease</fullName>
        <ecNumber evidence="13">3.4.24.-</ecNumber>
    </submittedName>
</protein>
<dbReference type="GO" id="GO:0004222">
    <property type="term" value="F:metalloendopeptidase activity"/>
    <property type="evidence" value="ECO:0007669"/>
    <property type="project" value="InterPro"/>
</dbReference>
<evidence type="ECO:0000313" key="14">
    <source>
        <dbReference type="Proteomes" id="UP001183006"/>
    </source>
</evidence>